<protein>
    <submittedName>
        <fullName evidence="1">Cytochrome P450</fullName>
    </submittedName>
</protein>
<name>A0ACB9YIU8_9PEZI</name>
<accession>A0ACB9YIU8</accession>
<dbReference type="EMBL" id="MU393641">
    <property type="protein sequence ID" value="KAI4859326.1"/>
    <property type="molecule type" value="Genomic_DNA"/>
</dbReference>
<comment type="caution">
    <text evidence="1">The sequence shown here is derived from an EMBL/GenBank/DDBJ whole genome shotgun (WGS) entry which is preliminary data.</text>
</comment>
<dbReference type="Proteomes" id="UP001497700">
    <property type="component" value="Unassembled WGS sequence"/>
</dbReference>
<reference evidence="1 2" key="1">
    <citation type="journal article" date="2022" name="New Phytol.">
        <title>Ecological generalism drives hyperdiversity of secondary metabolite gene clusters in xylarialean endophytes.</title>
        <authorList>
            <person name="Franco M.E.E."/>
            <person name="Wisecaver J.H."/>
            <person name="Arnold A.E."/>
            <person name="Ju Y.M."/>
            <person name="Slot J.C."/>
            <person name="Ahrendt S."/>
            <person name="Moore L.P."/>
            <person name="Eastman K.E."/>
            <person name="Scott K."/>
            <person name="Konkel Z."/>
            <person name="Mondo S.J."/>
            <person name="Kuo A."/>
            <person name="Hayes R.D."/>
            <person name="Haridas S."/>
            <person name="Andreopoulos B."/>
            <person name="Riley R."/>
            <person name="LaButti K."/>
            <person name="Pangilinan J."/>
            <person name="Lipzen A."/>
            <person name="Amirebrahimi M."/>
            <person name="Yan J."/>
            <person name="Adam C."/>
            <person name="Keymanesh K."/>
            <person name="Ng V."/>
            <person name="Louie K."/>
            <person name="Northen T."/>
            <person name="Drula E."/>
            <person name="Henrissat B."/>
            <person name="Hsieh H.M."/>
            <person name="Youens-Clark K."/>
            <person name="Lutzoni F."/>
            <person name="Miadlikowska J."/>
            <person name="Eastwood D.C."/>
            <person name="Hamelin R.C."/>
            <person name="Grigoriev I.V."/>
            <person name="U'Ren J.M."/>
        </authorList>
    </citation>
    <scope>NUCLEOTIDE SEQUENCE [LARGE SCALE GENOMIC DNA]</scope>
    <source>
        <strain evidence="1 2">CBS 119005</strain>
    </source>
</reference>
<proteinExistence type="predicted"/>
<organism evidence="1 2">
    <name type="scientific">Hypoxylon rubiginosum</name>
    <dbReference type="NCBI Taxonomy" id="110542"/>
    <lineage>
        <taxon>Eukaryota</taxon>
        <taxon>Fungi</taxon>
        <taxon>Dikarya</taxon>
        <taxon>Ascomycota</taxon>
        <taxon>Pezizomycotina</taxon>
        <taxon>Sordariomycetes</taxon>
        <taxon>Xylariomycetidae</taxon>
        <taxon>Xylariales</taxon>
        <taxon>Hypoxylaceae</taxon>
        <taxon>Hypoxylon</taxon>
    </lineage>
</organism>
<evidence type="ECO:0000313" key="1">
    <source>
        <dbReference type="EMBL" id="KAI4859326.1"/>
    </source>
</evidence>
<gene>
    <name evidence="1" type="ORF">F4820DRAFT_173808</name>
</gene>
<keyword evidence="2" id="KW-1185">Reference proteome</keyword>
<sequence length="533" mass="60657">MTSAEYNSSASFDVNDPVVHEKGSTLFAVRTVAATLLLATLIYFYFRRRSQRQLDLALAKQYDCEPVFPTVPYRWPFALDLLKVQFDALFSGHTLEALTDYITIAGTVRLELWGVTGYITTDPENIETILSTQFDDYGLGARRVASFPLLGEGIFSQDGTPWKRSRDLIRRQFVRVQKQTLQVFTPHIDELVSTLNETAAKTEVVDLKPFFFEFTLNTTTELLFGEPHNSLPKEERDALRDNFDYAALGVGIRVRLADLAPLYNPAKFKKACRVVREWATFFADKALKYKDEVGEEKASEKYSFIIDLWREMRDEALVRDQLLHILIAGRDSTAALLSWTFFHLVRNPDILERLKEEVSVVSPDTHVTREQIQRLPFLRCCLNESLRLYPQLALNIRFANKNTVLPRGGGPDGRSPVFIPKYSGVGWSSYHLHRRESLYGSDSRLWRPQRWEDGELIKRVKLGAGFIDFNGGSRLCLGKDFALMEASYAMIRLLQAFPNVRLPPGVPNEPVGAERQSFSIVLSPLDGVDVLLT</sequence>
<evidence type="ECO:0000313" key="2">
    <source>
        <dbReference type="Proteomes" id="UP001497700"/>
    </source>
</evidence>